<keyword evidence="4" id="KW-1185">Reference proteome</keyword>
<evidence type="ECO:0000256" key="2">
    <source>
        <dbReference type="ARBA" id="ARBA00023235"/>
    </source>
</evidence>
<gene>
    <name evidence="3" type="ORF">P3W24_16410</name>
</gene>
<name>A0ABT6BEK7_9GAMM</name>
<dbReference type="PANTHER" id="PTHR48100:SF1">
    <property type="entry name" value="HISTIDINE PHOSPHATASE FAMILY PROTEIN-RELATED"/>
    <property type="match status" value="1"/>
</dbReference>
<evidence type="ECO:0000256" key="1">
    <source>
        <dbReference type="ARBA" id="ARBA00023152"/>
    </source>
</evidence>
<dbReference type="Pfam" id="PF00300">
    <property type="entry name" value="His_Phos_1"/>
    <property type="match status" value="1"/>
</dbReference>
<protein>
    <submittedName>
        <fullName evidence="3">Histidine phosphatase family protein</fullName>
    </submittedName>
</protein>
<keyword evidence="1" id="KW-0324">Glycolysis</keyword>
<dbReference type="InterPro" id="IPR001345">
    <property type="entry name" value="PG/BPGM_mutase_AS"/>
</dbReference>
<dbReference type="Proteomes" id="UP001528850">
    <property type="component" value="Unassembled WGS sequence"/>
</dbReference>
<dbReference type="InterPro" id="IPR029033">
    <property type="entry name" value="His_PPase_superfam"/>
</dbReference>
<dbReference type="InterPro" id="IPR050275">
    <property type="entry name" value="PGM_Phosphatase"/>
</dbReference>
<keyword evidence="2" id="KW-0413">Isomerase</keyword>
<dbReference type="Gene3D" id="3.40.50.1240">
    <property type="entry name" value="Phosphoglycerate mutase-like"/>
    <property type="match status" value="1"/>
</dbReference>
<evidence type="ECO:0000313" key="3">
    <source>
        <dbReference type="EMBL" id="MDF4026556.1"/>
    </source>
</evidence>
<dbReference type="SMART" id="SM00855">
    <property type="entry name" value="PGAM"/>
    <property type="match status" value="1"/>
</dbReference>
<dbReference type="PANTHER" id="PTHR48100">
    <property type="entry name" value="BROAD-SPECIFICITY PHOSPHATASE YOR283W-RELATED"/>
    <property type="match status" value="1"/>
</dbReference>
<sequence length="201" mass="21218">MLEHLILARHGQTEWNVAGRAQGRADSPLTEAGLAQARSLGRTLADLGVTHIVASPLPRALRTARIAAEIAGCAVSTDDRLVERSFGTLEGRFVAEAMADDPRWTAVLRATDPSVAADGGETLHDVAARMLPALEDARALPHRCVAVLTHGQSISATLAALGGQDAAGYRHGNCGYTPLSLRDGRLVFDRWNLAVADLADA</sequence>
<accession>A0ABT6BEK7</accession>
<proteinExistence type="predicted"/>
<evidence type="ECO:0000313" key="4">
    <source>
        <dbReference type="Proteomes" id="UP001528850"/>
    </source>
</evidence>
<dbReference type="EMBL" id="JARJJS010000005">
    <property type="protein sequence ID" value="MDF4026556.1"/>
    <property type="molecule type" value="Genomic_DNA"/>
</dbReference>
<dbReference type="PROSITE" id="PS00175">
    <property type="entry name" value="PG_MUTASE"/>
    <property type="match status" value="1"/>
</dbReference>
<comment type="caution">
    <text evidence="3">The sequence shown here is derived from an EMBL/GenBank/DDBJ whole genome shotgun (WGS) entry which is preliminary data.</text>
</comment>
<dbReference type="SUPFAM" id="SSF53254">
    <property type="entry name" value="Phosphoglycerate mutase-like"/>
    <property type="match status" value="1"/>
</dbReference>
<organism evidence="3 4">
    <name type="scientific">Luteibacter sahnii</name>
    <dbReference type="NCBI Taxonomy" id="3021977"/>
    <lineage>
        <taxon>Bacteria</taxon>
        <taxon>Pseudomonadati</taxon>
        <taxon>Pseudomonadota</taxon>
        <taxon>Gammaproteobacteria</taxon>
        <taxon>Lysobacterales</taxon>
        <taxon>Rhodanobacteraceae</taxon>
        <taxon>Luteibacter</taxon>
    </lineage>
</organism>
<dbReference type="InterPro" id="IPR013078">
    <property type="entry name" value="His_Pase_superF_clade-1"/>
</dbReference>
<reference evidence="3 4" key="1">
    <citation type="journal article" date="2024" name="Curr. Microbiol.">
        <title>Luteibacter sahnii sp. nov., A Novel Yellow-Colored Xanthomonadin Pigment Producing Probiotic Bacterium from Healthy Rice Seed Microbiome.</title>
        <authorList>
            <person name="Jaiswal G."/>
            <person name="Rana R."/>
            <person name="Nayak P.K."/>
            <person name="Chouhan R."/>
            <person name="Gandhi S.G."/>
            <person name="Patel H.K."/>
            <person name="Patil P.B."/>
        </authorList>
    </citation>
    <scope>NUCLEOTIDE SEQUENCE [LARGE SCALE GENOMIC DNA]</scope>
    <source>
        <strain evidence="3 4">PPL201</strain>
    </source>
</reference>
<dbReference type="CDD" id="cd07067">
    <property type="entry name" value="HP_PGM_like"/>
    <property type="match status" value="1"/>
</dbReference>